<keyword evidence="3" id="KW-1185">Reference proteome</keyword>
<accession>A0ABT7NHJ1</accession>
<dbReference type="InterPro" id="IPR050834">
    <property type="entry name" value="Glycosyltransf_2"/>
</dbReference>
<dbReference type="InterPro" id="IPR029044">
    <property type="entry name" value="Nucleotide-diphossugar_trans"/>
</dbReference>
<dbReference type="RefSeq" id="WP_286650027.1">
    <property type="nucleotide sequence ID" value="NZ_JACAGK010000001.1"/>
</dbReference>
<dbReference type="CDD" id="cd00761">
    <property type="entry name" value="Glyco_tranf_GTA_type"/>
    <property type="match status" value="1"/>
</dbReference>
<dbReference type="Gene3D" id="3.90.550.10">
    <property type="entry name" value="Spore Coat Polysaccharide Biosynthesis Protein SpsA, Chain A"/>
    <property type="match status" value="1"/>
</dbReference>
<dbReference type="PANTHER" id="PTHR43685">
    <property type="entry name" value="GLYCOSYLTRANSFERASE"/>
    <property type="match status" value="1"/>
</dbReference>
<comment type="caution">
    <text evidence="2">The sequence shown here is derived from an EMBL/GenBank/DDBJ whole genome shotgun (WGS) entry which is preliminary data.</text>
</comment>
<organism evidence="2 3">
    <name type="scientific">Sphingobacterium hotanense</name>
    <dbReference type="NCBI Taxonomy" id="649196"/>
    <lineage>
        <taxon>Bacteria</taxon>
        <taxon>Pseudomonadati</taxon>
        <taxon>Bacteroidota</taxon>
        <taxon>Sphingobacteriia</taxon>
        <taxon>Sphingobacteriales</taxon>
        <taxon>Sphingobacteriaceae</taxon>
        <taxon>Sphingobacterium</taxon>
    </lineage>
</organism>
<evidence type="ECO:0000313" key="3">
    <source>
        <dbReference type="Proteomes" id="UP001170954"/>
    </source>
</evidence>
<evidence type="ECO:0000259" key="1">
    <source>
        <dbReference type="Pfam" id="PF00535"/>
    </source>
</evidence>
<gene>
    <name evidence="2" type="ORF">HX018_00120</name>
</gene>
<dbReference type="EMBL" id="JACAGK010000001">
    <property type="protein sequence ID" value="MDM1046661.1"/>
    <property type="molecule type" value="Genomic_DNA"/>
</dbReference>
<reference evidence="2" key="2">
    <citation type="journal article" date="2022" name="Sci. Total Environ.">
        <title>Prevalence, transmission, and molecular epidemiology of tet(X)-positive bacteria among humans, animals, and environmental niches in China: An epidemiological, and genomic-based study.</title>
        <authorList>
            <person name="Dong N."/>
            <person name="Zeng Y."/>
            <person name="Cai C."/>
            <person name="Sun C."/>
            <person name="Lu J."/>
            <person name="Liu C."/>
            <person name="Zhou H."/>
            <person name="Sun Q."/>
            <person name="Shu L."/>
            <person name="Wang H."/>
            <person name="Wang Y."/>
            <person name="Wang S."/>
            <person name="Wu C."/>
            <person name="Chan E.W."/>
            <person name="Chen G."/>
            <person name="Shen Z."/>
            <person name="Chen S."/>
            <person name="Zhang R."/>
        </authorList>
    </citation>
    <scope>NUCLEOTIDE SEQUENCE</scope>
    <source>
        <strain evidence="2">R1692</strain>
    </source>
</reference>
<name>A0ABT7NHJ1_9SPHI</name>
<reference evidence="2" key="1">
    <citation type="submission" date="2020-06" db="EMBL/GenBank/DDBJ databases">
        <authorList>
            <person name="Dong N."/>
        </authorList>
    </citation>
    <scope>NUCLEOTIDE SEQUENCE</scope>
    <source>
        <strain evidence="2">R1692</strain>
    </source>
</reference>
<dbReference type="Proteomes" id="UP001170954">
    <property type="component" value="Unassembled WGS sequence"/>
</dbReference>
<sequence length="315" mass="36895">MINPSISIVMPVFNTQEYLKEAIESVLAQDYTNFELIVVNDGSWDGSQVIIDYYHNLDRRIKKVWQENRGLSSARNRGMDLAAGKYIYFMDSDDRVEPNLLSQALKVLESSNAEFTFFDGASFSDDFDLSQRRDLNQYKRSLTIPALVKPGYQMFKELLDNGEYFSSVCLLVIRRAFLTGNAIRFKEGALHEDEWFTSVLFLEARRVIYMADRLFWRRYRMNSIMTRSFSMENMNAYLQTAEDLLAFYKRDETKKRQLVKRYVTLMLNAALRKGYQLDMFARIKLLKRTVMRFPMLISAKTAMILLLKSKVEKDG</sequence>
<protein>
    <submittedName>
        <fullName evidence="2">Glycosyltransferase family 2 protein</fullName>
    </submittedName>
</protein>
<evidence type="ECO:0000313" key="2">
    <source>
        <dbReference type="EMBL" id="MDM1046661.1"/>
    </source>
</evidence>
<feature type="domain" description="Glycosyltransferase 2-like" evidence="1">
    <location>
        <begin position="7"/>
        <end position="150"/>
    </location>
</feature>
<dbReference type="InterPro" id="IPR001173">
    <property type="entry name" value="Glyco_trans_2-like"/>
</dbReference>
<proteinExistence type="predicted"/>
<dbReference type="SUPFAM" id="SSF53448">
    <property type="entry name" value="Nucleotide-diphospho-sugar transferases"/>
    <property type="match status" value="1"/>
</dbReference>
<dbReference type="Pfam" id="PF00535">
    <property type="entry name" value="Glycos_transf_2"/>
    <property type="match status" value="1"/>
</dbReference>
<dbReference type="PANTHER" id="PTHR43685:SF2">
    <property type="entry name" value="GLYCOSYLTRANSFERASE 2-LIKE DOMAIN-CONTAINING PROTEIN"/>
    <property type="match status" value="1"/>
</dbReference>